<dbReference type="InterPro" id="IPR009056">
    <property type="entry name" value="Cyt_c-like_dom"/>
</dbReference>
<keyword evidence="5 6" id="KW-0408">Iron</keyword>
<dbReference type="InterPro" id="IPR054782">
    <property type="entry name" value="Cytochro_C551"/>
</dbReference>
<feature type="chain" id="PRO_5046433932" evidence="8">
    <location>
        <begin position="20"/>
        <end position="121"/>
    </location>
</feature>
<feature type="region of interest" description="Disordered" evidence="7">
    <location>
        <begin position="22"/>
        <end position="46"/>
    </location>
</feature>
<evidence type="ECO:0000256" key="2">
    <source>
        <dbReference type="ARBA" id="ARBA00022617"/>
    </source>
</evidence>
<keyword evidence="4" id="KW-0249">Electron transport</keyword>
<dbReference type="InterPro" id="IPR012218">
    <property type="entry name" value="Cyt_c_BACSU-c550-type"/>
</dbReference>
<dbReference type="PROSITE" id="PS51007">
    <property type="entry name" value="CYTC"/>
    <property type="match status" value="1"/>
</dbReference>
<evidence type="ECO:0000256" key="4">
    <source>
        <dbReference type="ARBA" id="ARBA00022982"/>
    </source>
</evidence>
<dbReference type="SUPFAM" id="SSF46626">
    <property type="entry name" value="Cytochrome c"/>
    <property type="match status" value="1"/>
</dbReference>
<dbReference type="EMBL" id="JARMQG010000033">
    <property type="protein sequence ID" value="MED3561607.1"/>
    <property type="molecule type" value="Genomic_DNA"/>
</dbReference>
<dbReference type="Proteomes" id="UP001330749">
    <property type="component" value="Unassembled WGS sequence"/>
</dbReference>
<keyword evidence="11" id="KW-1185">Reference proteome</keyword>
<dbReference type="PROSITE" id="PS51257">
    <property type="entry name" value="PROKAR_LIPOPROTEIN"/>
    <property type="match status" value="1"/>
</dbReference>
<evidence type="ECO:0000256" key="5">
    <source>
        <dbReference type="ARBA" id="ARBA00023004"/>
    </source>
</evidence>
<keyword evidence="2 6" id="KW-0349">Heme</keyword>
<reference evidence="10 11" key="1">
    <citation type="submission" date="2023-03" db="EMBL/GenBank/DDBJ databases">
        <title>Bacillus Genome Sequencing.</title>
        <authorList>
            <person name="Dunlap C."/>
        </authorList>
    </citation>
    <scope>NUCLEOTIDE SEQUENCE [LARGE SCALE GENOMIC DNA]</scope>
    <source>
        <strain evidence="10 11">B-14544</strain>
    </source>
</reference>
<protein>
    <submittedName>
        <fullName evidence="10">Cytochrome c</fullName>
    </submittedName>
</protein>
<evidence type="ECO:0000256" key="8">
    <source>
        <dbReference type="SAM" id="SignalP"/>
    </source>
</evidence>
<dbReference type="Pfam" id="PF13442">
    <property type="entry name" value="Cytochrome_CBB3"/>
    <property type="match status" value="1"/>
</dbReference>
<evidence type="ECO:0000313" key="11">
    <source>
        <dbReference type="Proteomes" id="UP001330749"/>
    </source>
</evidence>
<evidence type="ECO:0000259" key="9">
    <source>
        <dbReference type="PROSITE" id="PS51007"/>
    </source>
</evidence>
<keyword evidence="8" id="KW-0732">Signal</keyword>
<evidence type="ECO:0000313" key="10">
    <source>
        <dbReference type="EMBL" id="MED3561607.1"/>
    </source>
</evidence>
<sequence length="121" mass="12067">MKKKLLTLLLGTSLVMGLAACGGGKDTSKDTGTTTKTTQNGGGGGGDVAAAAEKITAQKCSSCHGENLKGAVGPDLTKIGSKYSKAQILDILKNGKSGGMPAGLISGDDADKVATWLASRK</sequence>
<dbReference type="NCBIfam" id="NF045774">
    <property type="entry name" value="cytochro_C551"/>
    <property type="match status" value="1"/>
</dbReference>
<evidence type="ECO:0000256" key="1">
    <source>
        <dbReference type="ARBA" id="ARBA00022448"/>
    </source>
</evidence>
<dbReference type="PANTHER" id="PTHR37823:SF2">
    <property type="entry name" value="CYTOCHROME C-550"/>
    <property type="match status" value="1"/>
</dbReference>
<keyword evidence="1" id="KW-0813">Transport</keyword>
<feature type="signal peptide" evidence="8">
    <location>
        <begin position="1"/>
        <end position="19"/>
    </location>
</feature>
<feature type="compositionally biased region" description="Low complexity" evidence="7">
    <location>
        <begin position="30"/>
        <end position="39"/>
    </location>
</feature>
<dbReference type="InterPro" id="IPR036909">
    <property type="entry name" value="Cyt_c-like_dom_sf"/>
</dbReference>
<dbReference type="PANTHER" id="PTHR37823">
    <property type="entry name" value="CYTOCHROME C-553-LIKE"/>
    <property type="match status" value="1"/>
</dbReference>
<proteinExistence type="predicted"/>
<dbReference type="InterPro" id="IPR051811">
    <property type="entry name" value="Cytochrome_c550/c551-like"/>
</dbReference>
<organism evidence="10 11">
    <name type="scientific">Bacillus xiapuensis</name>
    <dbReference type="NCBI Taxonomy" id="2014075"/>
    <lineage>
        <taxon>Bacteria</taxon>
        <taxon>Bacillati</taxon>
        <taxon>Bacillota</taxon>
        <taxon>Bacilli</taxon>
        <taxon>Bacillales</taxon>
        <taxon>Bacillaceae</taxon>
        <taxon>Bacillus</taxon>
    </lineage>
</organism>
<dbReference type="Gene3D" id="1.10.760.10">
    <property type="entry name" value="Cytochrome c-like domain"/>
    <property type="match status" value="1"/>
</dbReference>
<dbReference type="RefSeq" id="WP_327966494.1">
    <property type="nucleotide sequence ID" value="NZ_JARMQG010000033.1"/>
</dbReference>
<evidence type="ECO:0000256" key="7">
    <source>
        <dbReference type="SAM" id="MobiDB-lite"/>
    </source>
</evidence>
<gene>
    <name evidence="10" type="ORF">P4447_03460</name>
</gene>
<dbReference type="PIRSF" id="PIRSF000025">
    <property type="entry name" value="Cytc_Bsub_c550"/>
    <property type="match status" value="1"/>
</dbReference>
<comment type="caution">
    <text evidence="10">The sequence shown here is derived from an EMBL/GenBank/DDBJ whole genome shotgun (WGS) entry which is preliminary data.</text>
</comment>
<name>A0ABU6N8U9_9BACI</name>
<evidence type="ECO:0000256" key="6">
    <source>
        <dbReference type="PROSITE-ProRule" id="PRU00433"/>
    </source>
</evidence>
<keyword evidence="3 6" id="KW-0479">Metal-binding</keyword>
<feature type="domain" description="Cytochrome c" evidence="9">
    <location>
        <begin position="46"/>
        <end position="121"/>
    </location>
</feature>
<accession>A0ABU6N8U9</accession>
<evidence type="ECO:0000256" key="3">
    <source>
        <dbReference type="ARBA" id="ARBA00022723"/>
    </source>
</evidence>